<evidence type="ECO:0000313" key="1">
    <source>
        <dbReference type="EMBL" id="EKM32078.1"/>
    </source>
</evidence>
<accession>A0A454D092</accession>
<dbReference type="EMBL" id="AJSR01000904">
    <property type="protein sequence ID" value="EKM32078.1"/>
    <property type="molecule type" value="Genomic_DNA"/>
</dbReference>
<proteinExistence type="predicted"/>
<feature type="non-terminal residue" evidence="1">
    <location>
        <position position="64"/>
    </location>
</feature>
<reference evidence="1 2" key="1">
    <citation type="submission" date="2012-10" db="EMBL/GenBank/DDBJ databases">
        <title>Genome sequence of Vibrio Cholerae HENC-02.</title>
        <authorList>
            <person name="Eppinger M."/>
            <person name="Hasan N.A."/>
            <person name="Sengamalay N."/>
            <person name="Hine E."/>
            <person name="Su Q."/>
            <person name="Daugherty S.C."/>
            <person name="Young S."/>
            <person name="Sadzewicz L."/>
            <person name="Tallon L."/>
            <person name="Cebula T.A."/>
            <person name="Ravel J."/>
            <person name="Colwell R.R."/>
        </authorList>
    </citation>
    <scope>NUCLEOTIDE SEQUENCE [LARGE SCALE GENOMIC DNA]</scope>
    <source>
        <strain evidence="1 2">HENC-02</strain>
    </source>
</reference>
<dbReference type="Proteomes" id="UP000008367">
    <property type="component" value="Unassembled WGS sequence"/>
</dbReference>
<comment type="caution">
    <text evidence="1">The sequence shown here is derived from an EMBL/GenBank/DDBJ whole genome shotgun (WGS) entry which is preliminary data.</text>
</comment>
<organism evidence="1 2">
    <name type="scientific">Vibrio harveyi</name>
    <name type="common">Beneckea harveyi</name>
    <dbReference type="NCBI Taxonomy" id="669"/>
    <lineage>
        <taxon>Bacteria</taxon>
        <taxon>Pseudomonadati</taxon>
        <taxon>Pseudomonadota</taxon>
        <taxon>Gammaproteobacteria</taxon>
        <taxon>Vibrionales</taxon>
        <taxon>Vibrionaceae</taxon>
        <taxon>Vibrio</taxon>
    </lineage>
</organism>
<sequence length="64" mass="7616">MTLALVGVVVHQKYFQSDEITGSRWACATYEEDFITKGYRRYEHIKDRSVVVFSSDRDMYIFQK</sequence>
<name>A0A454D092_VIBHA</name>
<gene>
    <name evidence="1" type="ORF">VCHENC02_2333</name>
</gene>
<dbReference type="AlphaFoldDB" id="A0A454D092"/>
<evidence type="ECO:0000313" key="2">
    <source>
        <dbReference type="Proteomes" id="UP000008367"/>
    </source>
</evidence>
<protein>
    <submittedName>
        <fullName evidence="1">Uncharacterized protein</fullName>
    </submittedName>
</protein>